<dbReference type="EMBL" id="ONZI01000002">
    <property type="protein sequence ID" value="SPJ33570.1"/>
    <property type="molecule type" value="Genomic_DNA"/>
</dbReference>
<gene>
    <name evidence="1" type="ORF">KSP9073_01579</name>
</gene>
<evidence type="ECO:0000313" key="1">
    <source>
        <dbReference type="EMBL" id="SPJ33570.1"/>
    </source>
</evidence>
<sequence length="390" mass="41914">MSRASIFDLLHQRQQDAAPVVEKTAARSDYLIDRLLLVDGVALTPAGFVARGVLPEAVPPVLSESLYGPDGYRLLVHPITDVMPLEDNRLKRLEHKAHRLNALVQTLMVEALIMLEALPEAAGFDLVLTLPLRSPQVGEIVLAQAREAIMETQYGDRLESARLVPCQGELHDQMAVSEAGGAARVLWLSADSLLNDDDVGRLNARGVLGRSSKGPGLHPGEAVSALLLQRVLPEDASFDRGWLIGAATTRAHARRSDQRDYPRREKLLALLGEAWPDTADDPEPTEESMSLPNAPARLVVDSLTLPGRAVEAGGALMARWEMLDLIDDGIGVDVHGGWPGEAMSALQLVLAMAPLEEGDSALVLEIAAETQSRALVLRACAGPTALANQL</sequence>
<dbReference type="Proteomes" id="UP000244934">
    <property type="component" value="Unassembled WGS sequence"/>
</dbReference>
<protein>
    <submittedName>
        <fullName evidence="1">Uncharacterized protein</fullName>
    </submittedName>
</protein>
<evidence type="ECO:0000313" key="2">
    <source>
        <dbReference type="Proteomes" id="UP000244934"/>
    </source>
</evidence>
<name>A0A2R8CKZ3_9GAMM</name>
<accession>A0A2R8CKZ3</accession>
<reference evidence="2" key="1">
    <citation type="submission" date="2018-03" db="EMBL/GenBank/DDBJ databases">
        <authorList>
            <person name="Navarro De La Torre S."/>
        </authorList>
    </citation>
    <scope>NUCLEOTIDE SEQUENCE [LARGE SCALE GENOMIC DNA]</scope>
    <source>
        <strain evidence="2">EAod3</strain>
    </source>
</reference>
<dbReference type="RefSeq" id="WP_108842406.1">
    <property type="nucleotide sequence ID" value="NZ_ONZI01000002.1"/>
</dbReference>
<dbReference type="AlphaFoldDB" id="A0A2R8CKZ3"/>
<proteinExistence type="predicted"/>
<keyword evidence="2" id="KW-1185">Reference proteome</keyword>
<organism evidence="1 2">
    <name type="scientific">Kushneria phyllosphaerae</name>
    <dbReference type="NCBI Taxonomy" id="2100822"/>
    <lineage>
        <taxon>Bacteria</taxon>
        <taxon>Pseudomonadati</taxon>
        <taxon>Pseudomonadota</taxon>
        <taxon>Gammaproteobacteria</taxon>
        <taxon>Oceanospirillales</taxon>
        <taxon>Halomonadaceae</taxon>
        <taxon>Kushneria</taxon>
    </lineage>
</organism>
<dbReference type="OrthoDB" id="6179557at2"/>